<evidence type="ECO:0000256" key="1">
    <source>
        <dbReference type="SAM" id="MobiDB-lite"/>
    </source>
</evidence>
<dbReference type="AlphaFoldDB" id="A0A8J2SEJ8"/>
<keyword evidence="3" id="KW-1185">Reference proteome</keyword>
<reference evidence="2" key="1">
    <citation type="submission" date="2021-11" db="EMBL/GenBank/DDBJ databases">
        <authorList>
            <consortium name="Genoscope - CEA"/>
            <person name="William W."/>
        </authorList>
    </citation>
    <scope>NUCLEOTIDE SEQUENCE</scope>
</reference>
<organism evidence="2 3">
    <name type="scientific">Pelagomonas calceolata</name>
    <dbReference type="NCBI Taxonomy" id="35677"/>
    <lineage>
        <taxon>Eukaryota</taxon>
        <taxon>Sar</taxon>
        <taxon>Stramenopiles</taxon>
        <taxon>Ochrophyta</taxon>
        <taxon>Pelagophyceae</taxon>
        <taxon>Pelagomonadales</taxon>
        <taxon>Pelagomonadaceae</taxon>
        <taxon>Pelagomonas</taxon>
    </lineage>
</organism>
<gene>
    <name evidence="2" type="ORF">PECAL_3P13170</name>
</gene>
<dbReference type="EMBL" id="CAKKNE010000003">
    <property type="protein sequence ID" value="CAH0371378.1"/>
    <property type="molecule type" value="Genomic_DNA"/>
</dbReference>
<comment type="caution">
    <text evidence="2">The sequence shown here is derived from an EMBL/GenBank/DDBJ whole genome shotgun (WGS) entry which is preliminary data.</text>
</comment>
<evidence type="ECO:0000313" key="3">
    <source>
        <dbReference type="Proteomes" id="UP000789595"/>
    </source>
</evidence>
<sequence length="461" mass="50453">MDESALRVLAVPKDPILGQIHGVDPRTGVYPTPAFSPVAVQSDTVFGSPKKLELGETQIWQQSTDESHGVPLTTIPFTRSVPRTSHSHPLPPRNKESLAYDTPRKWVRVRDPAKHWELRRSYGRANKALLDRYRFHGIKKKNLQPAWQTWERLNSSPTRQLRPATAGSKGAYYRIPRPGTSRPVIPREGPPDPTLVIATYNSISGKQPYVCGRGKHGTFPPSLTPPNRLLVALAGLFSAPFVVDAFVEYEPPAQPVLVKPTFWGGEACSGPLPPCEPPKCTCLRLTNGECSRRNLNGVGDFFDPELGWCTNQKCAPFLASRFDPDADGLTPEQQNVYDPAASAFVLEEGVCTALPHLSTVITTSDPRLPDENLPHSYKFTCTDACKGQLAWYVGSDDCDASKIPQLPGFEGSLDIKEGDPDTLRTFTFEGASACFASSTTFGLLGLGSLSMTYTAEPCPCE</sequence>
<accession>A0A8J2SEJ8</accession>
<protein>
    <submittedName>
        <fullName evidence="2">Uncharacterized protein</fullName>
    </submittedName>
</protein>
<dbReference type="Proteomes" id="UP000789595">
    <property type="component" value="Unassembled WGS sequence"/>
</dbReference>
<name>A0A8J2SEJ8_9STRA</name>
<feature type="region of interest" description="Disordered" evidence="1">
    <location>
        <begin position="76"/>
        <end position="97"/>
    </location>
</feature>
<feature type="region of interest" description="Disordered" evidence="1">
    <location>
        <begin position="158"/>
        <end position="189"/>
    </location>
</feature>
<evidence type="ECO:0000313" key="2">
    <source>
        <dbReference type="EMBL" id="CAH0371378.1"/>
    </source>
</evidence>
<proteinExistence type="predicted"/>